<keyword evidence="12" id="KW-0418">Kinase</keyword>
<dbReference type="Gene3D" id="3.30.565.10">
    <property type="entry name" value="Histidine kinase-like ATPase, C-terminal domain"/>
    <property type="match status" value="1"/>
</dbReference>
<keyword evidence="8" id="KW-0963">Cytoplasm</keyword>
<dbReference type="RefSeq" id="WP_136496277.1">
    <property type="nucleotide sequence ID" value="NZ_CP046052.1"/>
</dbReference>
<dbReference type="InterPro" id="IPR004358">
    <property type="entry name" value="Sig_transdc_His_kin-like_C"/>
</dbReference>
<evidence type="ECO:0000256" key="12">
    <source>
        <dbReference type="ARBA" id="ARBA00022777"/>
    </source>
</evidence>
<evidence type="ECO:0000313" key="23">
    <source>
        <dbReference type="Proteomes" id="UP000309061"/>
    </source>
</evidence>
<dbReference type="EC" id="2.7.13.3" evidence="5"/>
<dbReference type="GO" id="GO:0046872">
    <property type="term" value="F:metal ion binding"/>
    <property type="evidence" value="ECO:0007669"/>
    <property type="project" value="UniProtKB-KW"/>
</dbReference>
<evidence type="ECO:0000256" key="16">
    <source>
        <dbReference type="ARBA" id="ARBA00024827"/>
    </source>
</evidence>
<dbReference type="PROSITE" id="PS50885">
    <property type="entry name" value="HAMP"/>
    <property type="match status" value="1"/>
</dbReference>
<keyword evidence="23" id="KW-1185">Reference proteome</keyword>
<dbReference type="KEGG" id="mhey:H2LOC_010055"/>
<dbReference type="Pfam" id="PF02518">
    <property type="entry name" value="HATPase_c"/>
    <property type="match status" value="1"/>
</dbReference>
<evidence type="ECO:0000256" key="15">
    <source>
        <dbReference type="ARBA" id="ARBA00023014"/>
    </source>
</evidence>
<evidence type="ECO:0000256" key="14">
    <source>
        <dbReference type="ARBA" id="ARBA00023012"/>
    </source>
</evidence>
<evidence type="ECO:0000256" key="3">
    <source>
        <dbReference type="ARBA" id="ARBA00004370"/>
    </source>
</evidence>
<evidence type="ECO:0000256" key="2">
    <source>
        <dbReference type="ARBA" id="ARBA00001966"/>
    </source>
</evidence>
<evidence type="ECO:0000256" key="5">
    <source>
        <dbReference type="ARBA" id="ARBA00012438"/>
    </source>
</evidence>
<keyword evidence="10" id="KW-0808">Transferase</keyword>
<feature type="domain" description="Histidine kinase" evidence="20">
    <location>
        <begin position="252"/>
        <end position="458"/>
    </location>
</feature>
<organism evidence="22 23">
    <name type="scientific">Methylocystis heyeri</name>
    <dbReference type="NCBI Taxonomy" id="391905"/>
    <lineage>
        <taxon>Bacteria</taxon>
        <taxon>Pseudomonadati</taxon>
        <taxon>Pseudomonadota</taxon>
        <taxon>Alphaproteobacteria</taxon>
        <taxon>Hyphomicrobiales</taxon>
        <taxon>Methylocystaceae</taxon>
        <taxon>Methylocystis</taxon>
    </lineage>
</organism>
<dbReference type="OrthoDB" id="9778496at2"/>
<comment type="catalytic activity">
    <reaction evidence="1">
        <text>ATP + protein L-histidine = ADP + protein N-phospho-L-histidine.</text>
        <dbReference type="EC" id="2.7.13.3"/>
    </reaction>
</comment>
<keyword evidence="19" id="KW-1133">Transmembrane helix</keyword>
<comment type="subcellular location">
    <subcellularLocation>
        <location evidence="4">Cytoplasm</location>
    </subcellularLocation>
    <subcellularLocation>
        <location evidence="3">Membrane</location>
    </subcellularLocation>
</comment>
<accession>A0A6B8KEA8</accession>
<dbReference type="SMART" id="SM00387">
    <property type="entry name" value="HATPase_c"/>
    <property type="match status" value="1"/>
</dbReference>
<feature type="domain" description="HAMP" evidence="21">
    <location>
        <begin position="177"/>
        <end position="229"/>
    </location>
</feature>
<reference evidence="22 23" key="1">
    <citation type="submission" date="2019-11" db="EMBL/GenBank/DDBJ databases">
        <title>The genome sequence of Methylocystis heyeri.</title>
        <authorList>
            <person name="Oshkin I.Y."/>
            <person name="Miroshnikov K."/>
            <person name="Dedysh S.N."/>
        </authorList>
    </citation>
    <scope>NUCLEOTIDE SEQUENCE [LARGE SCALE GENOMIC DNA]</scope>
    <source>
        <strain evidence="22 23">H2</strain>
    </source>
</reference>
<dbReference type="GO" id="GO:0000155">
    <property type="term" value="F:phosphorelay sensor kinase activity"/>
    <property type="evidence" value="ECO:0007669"/>
    <property type="project" value="InterPro"/>
</dbReference>
<dbReference type="Proteomes" id="UP000309061">
    <property type="component" value="Chromosome"/>
</dbReference>
<dbReference type="InterPro" id="IPR011712">
    <property type="entry name" value="Sig_transdc_His_kin_sub3_dim/P"/>
</dbReference>
<dbReference type="PROSITE" id="PS50109">
    <property type="entry name" value="HIS_KIN"/>
    <property type="match status" value="1"/>
</dbReference>
<comment type="function">
    <text evidence="16">Member of the two-component regulatory system NreB/NreC involved in the control of dissimilatory nitrate/nitrite reduction in response to oxygen. NreB functions as a direct oxygen sensor histidine kinase which is autophosphorylated, in the absence of oxygen, probably at the conserved histidine residue, and transfers its phosphate group probably to a conserved aspartate residue of NreC. NreB/NreC activates the expression of the nitrate (narGHJI) and nitrite (nir) reductase operons, as well as the putative nitrate transporter gene narT.</text>
</comment>
<dbReference type="Gene3D" id="6.10.340.10">
    <property type="match status" value="1"/>
</dbReference>
<keyword evidence="14" id="KW-0902">Two-component regulatory system</keyword>
<dbReference type="GO" id="GO:0046983">
    <property type="term" value="F:protein dimerization activity"/>
    <property type="evidence" value="ECO:0007669"/>
    <property type="project" value="InterPro"/>
</dbReference>
<protein>
    <recommendedName>
        <fullName evidence="6">Oxygen sensor histidine kinase NreB</fullName>
        <ecNumber evidence="5">2.7.13.3</ecNumber>
    </recommendedName>
    <alternativeName>
        <fullName evidence="17">Nitrogen regulation protein B</fullName>
    </alternativeName>
</protein>
<evidence type="ECO:0000256" key="18">
    <source>
        <dbReference type="SAM" id="Coils"/>
    </source>
</evidence>
<dbReference type="CDD" id="cd16917">
    <property type="entry name" value="HATPase_UhpB-NarQ-NarX-like"/>
    <property type="match status" value="1"/>
</dbReference>
<keyword evidence="7" id="KW-0004">4Fe-4S</keyword>
<dbReference type="GO" id="GO:0051539">
    <property type="term" value="F:4 iron, 4 sulfur cluster binding"/>
    <property type="evidence" value="ECO:0007669"/>
    <property type="project" value="UniProtKB-KW"/>
</dbReference>
<feature type="transmembrane region" description="Helical" evidence="19">
    <location>
        <begin position="154"/>
        <end position="176"/>
    </location>
</feature>
<name>A0A6B8KEA8_9HYPH</name>
<keyword evidence="19" id="KW-0812">Transmembrane</keyword>
<evidence type="ECO:0000256" key="6">
    <source>
        <dbReference type="ARBA" id="ARBA00017322"/>
    </source>
</evidence>
<evidence type="ECO:0000256" key="1">
    <source>
        <dbReference type="ARBA" id="ARBA00000085"/>
    </source>
</evidence>
<dbReference type="PRINTS" id="PR00344">
    <property type="entry name" value="BCTRLSENSOR"/>
</dbReference>
<evidence type="ECO:0000256" key="9">
    <source>
        <dbReference type="ARBA" id="ARBA00022553"/>
    </source>
</evidence>
<keyword evidence="9" id="KW-0597">Phosphoprotein</keyword>
<keyword evidence="13" id="KW-0408">Iron</keyword>
<dbReference type="PANTHER" id="PTHR24421">
    <property type="entry name" value="NITRATE/NITRITE SENSOR PROTEIN NARX-RELATED"/>
    <property type="match status" value="1"/>
</dbReference>
<feature type="transmembrane region" description="Helical" evidence="19">
    <location>
        <begin position="12"/>
        <end position="33"/>
    </location>
</feature>
<dbReference type="Gene3D" id="1.20.5.1930">
    <property type="match status" value="1"/>
</dbReference>
<dbReference type="InterPro" id="IPR036890">
    <property type="entry name" value="HATPase_C_sf"/>
</dbReference>
<dbReference type="PANTHER" id="PTHR24421:SF58">
    <property type="entry name" value="SIGNAL TRANSDUCTION HISTIDINE-PROTEIN KINASE_PHOSPHATASE UHPB"/>
    <property type="match status" value="1"/>
</dbReference>
<dbReference type="SMART" id="SM00304">
    <property type="entry name" value="HAMP"/>
    <property type="match status" value="1"/>
</dbReference>
<evidence type="ECO:0000256" key="17">
    <source>
        <dbReference type="ARBA" id="ARBA00030800"/>
    </source>
</evidence>
<evidence type="ECO:0000313" key="22">
    <source>
        <dbReference type="EMBL" id="QGM46017.1"/>
    </source>
</evidence>
<evidence type="ECO:0000256" key="4">
    <source>
        <dbReference type="ARBA" id="ARBA00004496"/>
    </source>
</evidence>
<evidence type="ECO:0000259" key="20">
    <source>
        <dbReference type="PROSITE" id="PS50109"/>
    </source>
</evidence>
<dbReference type="EMBL" id="CP046052">
    <property type="protein sequence ID" value="QGM46017.1"/>
    <property type="molecule type" value="Genomic_DNA"/>
</dbReference>
<evidence type="ECO:0000256" key="13">
    <source>
        <dbReference type="ARBA" id="ARBA00023004"/>
    </source>
</evidence>
<keyword evidence="19" id="KW-0472">Membrane</keyword>
<dbReference type="InterPro" id="IPR050482">
    <property type="entry name" value="Sensor_HK_TwoCompSys"/>
</dbReference>
<dbReference type="SUPFAM" id="SSF55874">
    <property type="entry name" value="ATPase domain of HSP90 chaperone/DNA topoisomerase II/histidine kinase"/>
    <property type="match status" value="1"/>
</dbReference>
<evidence type="ECO:0000256" key="10">
    <source>
        <dbReference type="ARBA" id="ARBA00022679"/>
    </source>
</evidence>
<gene>
    <name evidence="22" type="ORF">H2LOC_010055</name>
</gene>
<comment type="cofactor">
    <cofactor evidence="2">
        <name>[4Fe-4S] cluster</name>
        <dbReference type="ChEBI" id="CHEBI:49883"/>
    </cofactor>
</comment>
<dbReference type="InterPro" id="IPR005467">
    <property type="entry name" value="His_kinase_dom"/>
</dbReference>
<keyword evidence="11" id="KW-0479">Metal-binding</keyword>
<evidence type="ECO:0000256" key="7">
    <source>
        <dbReference type="ARBA" id="ARBA00022485"/>
    </source>
</evidence>
<dbReference type="GO" id="GO:0005737">
    <property type="term" value="C:cytoplasm"/>
    <property type="evidence" value="ECO:0007669"/>
    <property type="project" value="UniProtKB-SubCell"/>
</dbReference>
<sequence>MRCLSLKTELSWLIGTLMLLTLLINLSILIVHAGPRIRAEDDTSIHLARELVVTAIGSLQETDDPLPALNRFYESLGKLRHVDVKVLSGNEEAAALPVEASSKSQSSVPGWFVDLVHAAPRKLIVPVVIRGVRYGRIAIVSNPVDELEEIWSDVSWLALVSLLVTSMILGVVLLLVRKSLKPFEGLKRGLADLESGKSNVRIEQRGAAEFRAISAALNSLSETLDRIKTENRSLVDRLIRVQDNERKEIARDLHDEAGPCLFSIRAGVVALSELTNGPRPDFEKIRQNCASVNRASEVLQSLFRALLGRLAPRGLSEFGLREVLKGLINSWQVSRSDVTLALACPHDLSTLDELTALTAFRVVQESLTNIFRHAEADSAQVRVEFGVLPSSSTEQDFEGAPALLIEIEDNGVGIPDHPSLGLGLLGMKERVQALGGAISIGRRAGCGTRVAASLPLPKDEDDDE</sequence>
<dbReference type="GO" id="GO:0016020">
    <property type="term" value="C:membrane"/>
    <property type="evidence" value="ECO:0007669"/>
    <property type="project" value="UniProtKB-SubCell"/>
</dbReference>
<evidence type="ECO:0000259" key="21">
    <source>
        <dbReference type="PROSITE" id="PS50885"/>
    </source>
</evidence>
<proteinExistence type="predicted"/>
<keyword evidence="15" id="KW-0411">Iron-sulfur</keyword>
<evidence type="ECO:0000256" key="19">
    <source>
        <dbReference type="SAM" id="Phobius"/>
    </source>
</evidence>
<dbReference type="InterPro" id="IPR003660">
    <property type="entry name" value="HAMP_dom"/>
</dbReference>
<dbReference type="InterPro" id="IPR003594">
    <property type="entry name" value="HATPase_dom"/>
</dbReference>
<keyword evidence="18" id="KW-0175">Coiled coil</keyword>
<evidence type="ECO:0000256" key="11">
    <source>
        <dbReference type="ARBA" id="ARBA00022723"/>
    </source>
</evidence>
<evidence type="ECO:0000256" key="8">
    <source>
        <dbReference type="ARBA" id="ARBA00022490"/>
    </source>
</evidence>
<dbReference type="Pfam" id="PF07730">
    <property type="entry name" value="HisKA_3"/>
    <property type="match status" value="1"/>
</dbReference>
<dbReference type="AlphaFoldDB" id="A0A6B8KEA8"/>
<feature type="coiled-coil region" evidence="18">
    <location>
        <begin position="217"/>
        <end position="244"/>
    </location>
</feature>